<gene>
    <name evidence="1" type="ORF">DPMN_065740</name>
</gene>
<keyword evidence="2" id="KW-1185">Reference proteome</keyword>
<organism evidence="1 2">
    <name type="scientific">Dreissena polymorpha</name>
    <name type="common">Zebra mussel</name>
    <name type="synonym">Mytilus polymorpha</name>
    <dbReference type="NCBI Taxonomy" id="45954"/>
    <lineage>
        <taxon>Eukaryota</taxon>
        <taxon>Metazoa</taxon>
        <taxon>Spiralia</taxon>
        <taxon>Lophotrochozoa</taxon>
        <taxon>Mollusca</taxon>
        <taxon>Bivalvia</taxon>
        <taxon>Autobranchia</taxon>
        <taxon>Heteroconchia</taxon>
        <taxon>Euheterodonta</taxon>
        <taxon>Imparidentia</taxon>
        <taxon>Neoheterodontei</taxon>
        <taxon>Myida</taxon>
        <taxon>Dreissenoidea</taxon>
        <taxon>Dreissenidae</taxon>
        <taxon>Dreissena</taxon>
    </lineage>
</organism>
<sequence length="69" mass="7140">MSLKSKQGKLRCLGRSNILGGRWPVRLELSLVQGDNGIGSSTISGLVELYVTGGEISVSGPSLGIKVAV</sequence>
<evidence type="ECO:0000313" key="2">
    <source>
        <dbReference type="Proteomes" id="UP000828390"/>
    </source>
</evidence>
<dbReference type="AlphaFoldDB" id="A0A9D4BSA5"/>
<reference evidence="1" key="1">
    <citation type="journal article" date="2019" name="bioRxiv">
        <title>The Genome of the Zebra Mussel, Dreissena polymorpha: A Resource for Invasive Species Research.</title>
        <authorList>
            <person name="McCartney M.A."/>
            <person name="Auch B."/>
            <person name="Kono T."/>
            <person name="Mallez S."/>
            <person name="Zhang Y."/>
            <person name="Obille A."/>
            <person name="Becker A."/>
            <person name="Abrahante J.E."/>
            <person name="Garbe J."/>
            <person name="Badalamenti J.P."/>
            <person name="Herman A."/>
            <person name="Mangelson H."/>
            <person name="Liachko I."/>
            <person name="Sullivan S."/>
            <person name="Sone E.D."/>
            <person name="Koren S."/>
            <person name="Silverstein K.A.T."/>
            <person name="Beckman K.B."/>
            <person name="Gohl D.M."/>
        </authorList>
    </citation>
    <scope>NUCLEOTIDE SEQUENCE</scope>
    <source>
        <strain evidence="1">Duluth1</strain>
        <tissue evidence="1">Whole animal</tissue>
    </source>
</reference>
<proteinExistence type="predicted"/>
<reference evidence="1" key="2">
    <citation type="submission" date="2020-11" db="EMBL/GenBank/DDBJ databases">
        <authorList>
            <person name="McCartney M.A."/>
            <person name="Auch B."/>
            <person name="Kono T."/>
            <person name="Mallez S."/>
            <person name="Becker A."/>
            <person name="Gohl D.M."/>
            <person name="Silverstein K.A.T."/>
            <person name="Koren S."/>
            <person name="Bechman K.B."/>
            <person name="Herman A."/>
            <person name="Abrahante J.E."/>
            <person name="Garbe J."/>
        </authorList>
    </citation>
    <scope>NUCLEOTIDE SEQUENCE</scope>
    <source>
        <strain evidence="1">Duluth1</strain>
        <tissue evidence="1">Whole animal</tissue>
    </source>
</reference>
<protein>
    <submittedName>
        <fullName evidence="1">Uncharacterized protein</fullName>
    </submittedName>
</protein>
<accession>A0A9D4BSA5</accession>
<name>A0A9D4BSA5_DREPO</name>
<comment type="caution">
    <text evidence="1">The sequence shown here is derived from an EMBL/GenBank/DDBJ whole genome shotgun (WGS) entry which is preliminary data.</text>
</comment>
<dbReference type="EMBL" id="JAIWYP010000014">
    <property type="protein sequence ID" value="KAH3706354.1"/>
    <property type="molecule type" value="Genomic_DNA"/>
</dbReference>
<dbReference type="Proteomes" id="UP000828390">
    <property type="component" value="Unassembled WGS sequence"/>
</dbReference>
<evidence type="ECO:0000313" key="1">
    <source>
        <dbReference type="EMBL" id="KAH3706354.1"/>
    </source>
</evidence>